<accession>A0AAE0N8S3</accession>
<reference evidence="2" key="1">
    <citation type="journal article" date="2023" name="Mol. Phylogenet. Evol.">
        <title>Genome-scale phylogeny and comparative genomics of the fungal order Sordariales.</title>
        <authorList>
            <person name="Hensen N."/>
            <person name="Bonometti L."/>
            <person name="Westerberg I."/>
            <person name="Brannstrom I.O."/>
            <person name="Guillou S."/>
            <person name="Cros-Aarteil S."/>
            <person name="Calhoun S."/>
            <person name="Haridas S."/>
            <person name="Kuo A."/>
            <person name="Mondo S."/>
            <person name="Pangilinan J."/>
            <person name="Riley R."/>
            <person name="LaButti K."/>
            <person name="Andreopoulos B."/>
            <person name="Lipzen A."/>
            <person name="Chen C."/>
            <person name="Yan M."/>
            <person name="Daum C."/>
            <person name="Ng V."/>
            <person name="Clum A."/>
            <person name="Steindorff A."/>
            <person name="Ohm R.A."/>
            <person name="Martin F."/>
            <person name="Silar P."/>
            <person name="Natvig D.O."/>
            <person name="Lalanne C."/>
            <person name="Gautier V."/>
            <person name="Ament-Velasquez S.L."/>
            <person name="Kruys A."/>
            <person name="Hutchinson M.I."/>
            <person name="Powell A.J."/>
            <person name="Barry K."/>
            <person name="Miller A.N."/>
            <person name="Grigoriev I.V."/>
            <person name="Debuchy R."/>
            <person name="Gladieux P."/>
            <person name="Hiltunen Thoren M."/>
            <person name="Johannesson H."/>
        </authorList>
    </citation>
    <scope>NUCLEOTIDE SEQUENCE</scope>
    <source>
        <strain evidence="2">CBS 958.72</strain>
    </source>
</reference>
<dbReference type="PANTHER" id="PTHR33112">
    <property type="entry name" value="DOMAIN PROTEIN, PUTATIVE-RELATED"/>
    <property type="match status" value="1"/>
</dbReference>
<organism evidence="2 3">
    <name type="scientific">Lasiosphaeria ovina</name>
    <dbReference type="NCBI Taxonomy" id="92902"/>
    <lineage>
        <taxon>Eukaryota</taxon>
        <taxon>Fungi</taxon>
        <taxon>Dikarya</taxon>
        <taxon>Ascomycota</taxon>
        <taxon>Pezizomycotina</taxon>
        <taxon>Sordariomycetes</taxon>
        <taxon>Sordariomycetidae</taxon>
        <taxon>Sordariales</taxon>
        <taxon>Lasiosphaeriaceae</taxon>
        <taxon>Lasiosphaeria</taxon>
    </lineage>
</organism>
<dbReference type="EMBL" id="JAULSN010000004">
    <property type="protein sequence ID" value="KAK3373664.1"/>
    <property type="molecule type" value="Genomic_DNA"/>
</dbReference>
<dbReference type="Pfam" id="PF06985">
    <property type="entry name" value="HET"/>
    <property type="match status" value="1"/>
</dbReference>
<keyword evidence="3" id="KW-1185">Reference proteome</keyword>
<dbReference type="AlphaFoldDB" id="A0AAE0N8S3"/>
<evidence type="ECO:0000259" key="1">
    <source>
        <dbReference type="Pfam" id="PF06985"/>
    </source>
</evidence>
<dbReference type="Proteomes" id="UP001287356">
    <property type="component" value="Unassembled WGS sequence"/>
</dbReference>
<reference evidence="2" key="2">
    <citation type="submission" date="2023-06" db="EMBL/GenBank/DDBJ databases">
        <authorList>
            <consortium name="Lawrence Berkeley National Laboratory"/>
            <person name="Haridas S."/>
            <person name="Hensen N."/>
            <person name="Bonometti L."/>
            <person name="Westerberg I."/>
            <person name="Brannstrom I.O."/>
            <person name="Guillou S."/>
            <person name="Cros-Aarteil S."/>
            <person name="Calhoun S."/>
            <person name="Kuo A."/>
            <person name="Mondo S."/>
            <person name="Pangilinan J."/>
            <person name="Riley R."/>
            <person name="Labutti K."/>
            <person name="Andreopoulos B."/>
            <person name="Lipzen A."/>
            <person name="Chen C."/>
            <person name="Yanf M."/>
            <person name="Daum C."/>
            <person name="Ng V."/>
            <person name="Clum A."/>
            <person name="Steindorff A."/>
            <person name="Ohm R."/>
            <person name="Martin F."/>
            <person name="Silar P."/>
            <person name="Natvig D."/>
            <person name="Lalanne C."/>
            <person name="Gautier V."/>
            <person name="Ament-Velasquez S.L."/>
            <person name="Kruys A."/>
            <person name="Hutchinson M.I."/>
            <person name="Powell A.J."/>
            <person name="Barry K."/>
            <person name="Miller A.N."/>
            <person name="Grigoriev I.V."/>
            <person name="Debuchy R."/>
            <person name="Gladieux P."/>
            <person name="Thoren M.H."/>
            <person name="Johannesson H."/>
        </authorList>
    </citation>
    <scope>NUCLEOTIDE SEQUENCE</scope>
    <source>
        <strain evidence="2">CBS 958.72</strain>
    </source>
</reference>
<protein>
    <submittedName>
        <fullName evidence="2">Heterokaryon incompatibility protein-domain-containing protein</fullName>
    </submittedName>
</protein>
<dbReference type="InterPro" id="IPR010730">
    <property type="entry name" value="HET"/>
</dbReference>
<gene>
    <name evidence="2" type="ORF">B0T24DRAFT_576191</name>
</gene>
<name>A0AAE0N8S3_9PEZI</name>
<evidence type="ECO:0000313" key="2">
    <source>
        <dbReference type="EMBL" id="KAK3373664.1"/>
    </source>
</evidence>
<comment type="caution">
    <text evidence="2">The sequence shown here is derived from an EMBL/GenBank/DDBJ whole genome shotgun (WGS) entry which is preliminary data.</text>
</comment>
<dbReference type="PANTHER" id="PTHR33112:SF16">
    <property type="entry name" value="HETEROKARYON INCOMPATIBILITY DOMAIN-CONTAINING PROTEIN"/>
    <property type="match status" value="1"/>
</dbReference>
<proteinExistence type="predicted"/>
<feature type="domain" description="Heterokaryon incompatibility" evidence="1">
    <location>
        <begin position="230"/>
        <end position="375"/>
    </location>
</feature>
<sequence>MGSGQSSSASEASNDSSDVSITPEAFEFASPSVAGPYQLCSACESILSVPRGLDQRRGRRATVEYPHHYTRQRLISAAERQCPFCARAVYELETCDWLPFRQGRPICVRAIRKDDGLHPYALNFDFREGVEPTEENEKGGRFVSFSFNVIDAATKAGTAFHANQPEPTEALCSTKDIDVRGWINTCDARHSCLEDRKSSYIPPRLLDCTGPRLKLVDASVLAARGRSVTYVALSHCWGRNPTQQVLRTDNIDQFHHEIDSNSLPKSFTDAIEITRKLGVSFLWIDSLCIIQKGARHKEDWERHVRAMADVYSNCYVNIAASHADNSHGGCFQSRPAVFSSPCIVTTRGKVFAAELCDYSQVQNFQLNARAWVFQERLLAPRALHYAGRDLFWECKAVLASGAYPKGVPGILPQDTVYANDAPFEWHMPDVSRLEDAAVDPDWHWRTLTAAYAKSSITVVEDRLPAISGIAQRFNDKYLRDRYVAGYFASQLPLALLWRTRRFGVLTDPVVIPSSYVAPSWSWASVIGEISTHESADYHAIARVKSFAIDLEDEQNPYGKVKSASLTIEGQVLKMKAEPKRTAYDRAESQYRWKWKRREGWVSFDLAWDDYEKGARILGGAWRLLCIGELFDNGGVQRLKGLILKPVVGTGEAGVKSYKRVGYWSSYADEEREDGATIRTFESVGQRRLTLV</sequence>
<evidence type="ECO:0000313" key="3">
    <source>
        <dbReference type="Proteomes" id="UP001287356"/>
    </source>
</evidence>